<protein>
    <submittedName>
        <fullName evidence="1">Uncharacterized protein</fullName>
    </submittedName>
</protein>
<name>A0A1E3HJY2_9TREE</name>
<sequence>MAQTSENGITFTSASYQLTADGARLGLALCYRVDFPHFLLSPFLDEACEVENWLWVTWLRGESVDFEVVMKEAGQQRRAIESLSRMLEVNRENLCLSPEDAITIHATGVRVTRMVPSPLKGESRVAYGHLKVIRMTLTCKESPSLREMSAVLKTAFAHISTRFPFLFCSAMIKQNQSRMDHTEELARVLYELHVLSKTRLVIPDNSVPIDTAVKTCLEKHRRLQVEQIKAASRLETLLARYGEGEHEEESVLRARRYEDCKRRADAHAGTFAFLQGEVGVDVTEEMVRLTLQEILAYEDFLERRQVVDKTRVTYTGL</sequence>
<reference evidence="1 2" key="1">
    <citation type="submission" date="2016-06" db="EMBL/GenBank/DDBJ databases">
        <title>Evolution of pathogenesis and genome organization in the Tremellales.</title>
        <authorList>
            <person name="Cuomo C."/>
            <person name="Litvintseva A."/>
            <person name="Heitman J."/>
            <person name="Chen Y."/>
            <person name="Sun S."/>
            <person name="Springer D."/>
            <person name="Dromer F."/>
            <person name="Young S."/>
            <person name="Zeng Q."/>
            <person name="Chapman S."/>
            <person name="Gujja S."/>
            <person name="Saif S."/>
            <person name="Birren B."/>
        </authorList>
    </citation>
    <scope>NUCLEOTIDE SEQUENCE [LARGE SCALE GENOMIC DNA]</scope>
    <source>
        <strain evidence="1 2">CBS 6039</strain>
    </source>
</reference>
<comment type="caution">
    <text evidence="1">The sequence shown here is derived from an EMBL/GenBank/DDBJ whole genome shotgun (WGS) entry which is preliminary data.</text>
</comment>
<evidence type="ECO:0000313" key="1">
    <source>
        <dbReference type="EMBL" id="ODN76644.1"/>
    </source>
</evidence>
<dbReference type="EMBL" id="AWGJ01000008">
    <property type="protein sequence ID" value="ODN76644.1"/>
    <property type="molecule type" value="Genomic_DNA"/>
</dbReference>
<dbReference type="RefSeq" id="XP_018992018.1">
    <property type="nucleotide sequence ID" value="XM_019139527.1"/>
</dbReference>
<proteinExistence type="predicted"/>
<organism evidence="1 2">
    <name type="scientific">Cryptococcus amylolentus CBS 6039</name>
    <dbReference type="NCBI Taxonomy" id="1295533"/>
    <lineage>
        <taxon>Eukaryota</taxon>
        <taxon>Fungi</taxon>
        <taxon>Dikarya</taxon>
        <taxon>Basidiomycota</taxon>
        <taxon>Agaricomycotina</taxon>
        <taxon>Tremellomycetes</taxon>
        <taxon>Tremellales</taxon>
        <taxon>Cryptococcaceae</taxon>
        <taxon>Cryptococcus</taxon>
    </lineage>
</organism>
<evidence type="ECO:0000313" key="2">
    <source>
        <dbReference type="Proteomes" id="UP000094065"/>
    </source>
</evidence>
<keyword evidence="2" id="KW-1185">Reference proteome</keyword>
<dbReference type="GeneID" id="30156598"/>
<accession>A0A1E3HJY2</accession>
<gene>
    <name evidence="1" type="ORF">L202_05289</name>
</gene>
<dbReference type="Proteomes" id="UP000094065">
    <property type="component" value="Unassembled WGS sequence"/>
</dbReference>
<dbReference type="AlphaFoldDB" id="A0A1E3HJY2"/>